<dbReference type="EMBL" id="MN740207">
    <property type="protein sequence ID" value="QHT93341.1"/>
    <property type="molecule type" value="Genomic_DNA"/>
</dbReference>
<evidence type="ECO:0000313" key="2">
    <source>
        <dbReference type="EMBL" id="QHT93341.1"/>
    </source>
</evidence>
<evidence type="ECO:0000256" key="1">
    <source>
        <dbReference type="SAM" id="Phobius"/>
    </source>
</evidence>
<proteinExistence type="predicted"/>
<organism evidence="2">
    <name type="scientific">viral metagenome</name>
    <dbReference type="NCBI Taxonomy" id="1070528"/>
    <lineage>
        <taxon>unclassified sequences</taxon>
        <taxon>metagenomes</taxon>
        <taxon>organismal metagenomes</taxon>
    </lineage>
</organism>
<keyword evidence="1" id="KW-1133">Transmembrane helix</keyword>
<name>A0A6C0IJC7_9ZZZZ</name>
<dbReference type="AlphaFoldDB" id="A0A6C0IJC7"/>
<feature type="transmembrane region" description="Helical" evidence="1">
    <location>
        <begin position="12"/>
        <end position="29"/>
    </location>
</feature>
<keyword evidence="1" id="KW-0812">Transmembrane</keyword>
<accession>A0A6C0IJC7</accession>
<protein>
    <submittedName>
        <fullName evidence="2">Uncharacterized protein</fullName>
    </submittedName>
</protein>
<reference evidence="2" key="1">
    <citation type="journal article" date="2020" name="Nature">
        <title>Giant virus diversity and host interactions through global metagenomics.</title>
        <authorList>
            <person name="Schulz F."/>
            <person name="Roux S."/>
            <person name="Paez-Espino D."/>
            <person name="Jungbluth S."/>
            <person name="Walsh D.A."/>
            <person name="Denef V.J."/>
            <person name="McMahon K.D."/>
            <person name="Konstantinidis K.T."/>
            <person name="Eloe-Fadrosh E.A."/>
            <person name="Kyrpides N.C."/>
            <person name="Woyke T."/>
        </authorList>
    </citation>
    <scope>NUCLEOTIDE SEQUENCE</scope>
    <source>
        <strain evidence="2">GVMAG-M-3300024252-29</strain>
    </source>
</reference>
<sequence length="105" mass="11957">MPKIEKFYLSKRTVHIIGVISVIIALVYFNCMSSLKEGATNNDPKMQMYNHEETLQKMKGNICTNEQYNTLVKKVDELDKKSKQIQGLNNTTINSNKQVDNVSSS</sequence>
<keyword evidence="1" id="KW-0472">Membrane</keyword>